<dbReference type="OrthoDB" id="7060517at2"/>
<dbReference type="RefSeq" id="WP_090885583.1">
    <property type="nucleotide sequence ID" value="NZ_FOGG01000018.1"/>
</dbReference>
<evidence type="ECO:0000313" key="1">
    <source>
        <dbReference type="EMBL" id="SER83880.1"/>
    </source>
</evidence>
<dbReference type="Proteomes" id="UP000199572">
    <property type="component" value="Unassembled WGS sequence"/>
</dbReference>
<gene>
    <name evidence="1" type="ORF">SAMN04488023_1183</name>
</gene>
<dbReference type="AlphaFoldDB" id="A0A1H9SFT3"/>
<protein>
    <submittedName>
        <fullName evidence="1">Uncharacterized protein</fullName>
    </submittedName>
</protein>
<evidence type="ECO:0000313" key="2">
    <source>
        <dbReference type="Proteomes" id="UP000199572"/>
    </source>
</evidence>
<keyword evidence="2" id="KW-1185">Reference proteome</keyword>
<organism evidence="1 2">
    <name type="scientific">Pedobacter rhizosphaerae</name>
    <dbReference type="NCBI Taxonomy" id="390241"/>
    <lineage>
        <taxon>Bacteria</taxon>
        <taxon>Pseudomonadati</taxon>
        <taxon>Bacteroidota</taxon>
        <taxon>Sphingobacteriia</taxon>
        <taxon>Sphingobacteriales</taxon>
        <taxon>Sphingobacteriaceae</taxon>
        <taxon>Pedobacter</taxon>
    </lineage>
</organism>
<name>A0A1H9SFT3_9SPHI</name>
<accession>A0A1H9SFT3</accession>
<sequence length="116" mass="12980">MKIRLKGNSIRFRLTQSEVSQLGQNGSLTENTAFAGTALEYAIVVTDEEGISVEHVNHRITLYISRHMAVELVETDKVGYSDSNGPVAVLIEKDFTCLDHVEEDQSDNYPNPRIKD</sequence>
<dbReference type="EMBL" id="FOGG01000018">
    <property type="protein sequence ID" value="SER83880.1"/>
    <property type="molecule type" value="Genomic_DNA"/>
</dbReference>
<dbReference type="STRING" id="390241.SAMN04488023_1183"/>
<proteinExistence type="predicted"/>
<reference evidence="1 2" key="1">
    <citation type="submission" date="2016-10" db="EMBL/GenBank/DDBJ databases">
        <authorList>
            <person name="de Groot N.N."/>
        </authorList>
    </citation>
    <scope>NUCLEOTIDE SEQUENCE [LARGE SCALE GENOMIC DNA]</scope>
    <source>
        <strain evidence="1 2">DSM 18610</strain>
    </source>
</reference>
<dbReference type="InterPro" id="IPR053825">
    <property type="entry name" value="DUF7009"/>
</dbReference>
<dbReference type="Pfam" id="PF22668">
    <property type="entry name" value="DUF7009"/>
    <property type="match status" value="1"/>
</dbReference>